<proteinExistence type="predicted"/>
<keyword evidence="2" id="KW-1185">Reference proteome</keyword>
<name>A0ACC2VRH0_9TREE</name>
<comment type="caution">
    <text evidence="1">The sequence shown here is derived from an EMBL/GenBank/DDBJ whole genome shotgun (WGS) entry which is preliminary data.</text>
</comment>
<dbReference type="Proteomes" id="UP001227268">
    <property type="component" value="Unassembled WGS sequence"/>
</dbReference>
<reference evidence="1" key="1">
    <citation type="submission" date="2023-04" db="EMBL/GenBank/DDBJ databases">
        <title>Draft Genome sequencing of Naganishia species isolated from polar environments using Oxford Nanopore Technology.</title>
        <authorList>
            <person name="Leo P."/>
            <person name="Venkateswaran K."/>
        </authorList>
    </citation>
    <scope>NUCLEOTIDE SEQUENCE</scope>
    <source>
        <strain evidence="1">MNA-CCFEE 5423</strain>
    </source>
</reference>
<dbReference type="EMBL" id="JASBWT010000009">
    <property type="protein sequence ID" value="KAJ9101703.1"/>
    <property type="molecule type" value="Genomic_DNA"/>
</dbReference>
<gene>
    <name evidence="1" type="ORF">QFC21_003041</name>
</gene>
<protein>
    <submittedName>
        <fullName evidence="1">Uncharacterized protein</fullName>
    </submittedName>
</protein>
<evidence type="ECO:0000313" key="1">
    <source>
        <dbReference type="EMBL" id="KAJ9101703.1"/>
    </source>
</evidence>
<organism evidence="1 2">
    <name type="scientific">Naganishia friedmannii</name>
    <dbReference type="NCBI Taxonomy" id="89922"/>
    <lineage>
        <taxon>Eukaryota</taxon>
        <taxon>Fungi</taxon>
        <taxon>Dikarya</taxon>
        <taxon>Basidiomycota</taxon>
        <taxon>Agaricomycotina</taxon>
        <taxon>Tremellomycetes</taxon>
        <taxon>Filobasidiales</taxon>
        <taxon>Filobasidiaceae</taxon>
        <taxon>Naganishia</taxon>
    </lineage>
</organism>
<sequence>MTEDIEMSTPAHSDDDQAGPSAAPHKVHWDLERGLSTQGAMNARDVTREEEDASRQRKRSKQHQEQSKRKEREQWGRGRVDAMNEMDRMDEHEAREERLRRRRREERRRREKERERERLRDEEAALEEEETSSLDDSPAEKRTIPTKKTSHDAEEDISKAAQDMDSSADEGTPDAAPGPAPATGFTEKHQDGGTGEMEMKMKTMKGEKGAGGIGKRDGEDAGGNVRRRRKGVVSSLLGTRSRRFNNNDRSDADNEEGGTRRARRKPSLKILRKRRRWEEGALFARSVEDAGASDTSSADSGSESGGSRMSASDDSSQDSDTAAGYTSEEDDRRRHHPVKTKHRHRSTPGKQVDDYNLPRGLASASSSRRSSQTTLTDHSKALPAARRGSQHDHGSRSSHTSDRSSLRSRDPRQLRHVRRARRAMKEDLNEPYIPAYRSGYTDPTNPGSSLKLNQYWDSALRFVRLRSRGLSTEEAEDKGVMTGQYRTIAALIIATSGLVGPAAPRLAHLAPASGRDAETSKGQRKLAEYTNPREKSAKMIMDMTMDARAEAQEMGVPLDSKEKVDLANEALMKVDKERGKGKPLRGRRHQREIKITKHISDVMERQEFIEHLAKALVKPKGGLDLYRLSLIHKVYRKVVHDEISVRQGSRAIKRIVKESKPYHWSVLFLASIMTSAGASAVAFSGSFVDMIMAAILSLLLAWVQLFLTARQRVVTNIFEIGTAGIIAFLARALGSTGHFCYGSLVSSAIILILPGWFICLGALELGSRNIVSGAIRSVWAIVYTLFLSFAISIGSEVYDSFGPSQPSASTTSTEGSALQTVVVQGSFSSNNTAFDNQFSNGTFTFQNGTSSTSATQVICYRNPANTQWWYITLPAWTLFFMVPILAFGLGIWFRADYRSRDMAVMQLPNQTDIVSAVGAFTIGILGNAYSRLFGGSAFPCMVTGILLLVPNSIAAAGKRLITLSPRGGPNLHVILLAGGLSSASSDTSSSEGQLSSTVLIAVRMVQTSIGLAVGLFASAVVVYPFRRSKGFIFAF</sequence>
<accession>A0ACC2VRH0</accession>
<evidence type="ECO:0000313" key="2">
    <source>
        <dbReference type="Proteomes" id="UP001227268"/>
    </source>
</evidence>